<dbReference type="Proteomes" id="UP000242519">
    <property type="component" value="Unassembled WGS sequence"/>
</dbReference>
<keyword evidence="1" id="KW-0547">Nucleotide-binding</keyword>
<dbReference type="CDD" id="cd18808">
    <property type="entry name" value="SF1_C_Upf1"/>
    <property type="match status" value="1"/>
</dbReference>
<dbReference type="InterPro" id="IPR041679">
    <property type="entry name" value="DNA2/NAM7-like_C"/>
</dbReference>
<proteinExistence type="predicted"/>
<dbReference type="InParanoid" id="A0A218YY00"/>
<dbReference type="Pfam" id="PF25396">
    <property type="entry name" value="ZNFX1"/>
    <property type="match status" value="1"/>
</dbReference>
<feature type="domain" description="DNA2/NAM7 helicase helicase" evidence="3">
    <location>
        <begin position="315"/>
        <end position="693"/>
    </location>
</feature>
<dbReference type="InterPro" id="IPR045055">
    <property type="entry name" value="DNA2/NAM7-like"/>
</dbReference>
<keyword evidence="7" id="KW-1185">Reference proteome</keyword>
<dbReference type="InterPro" id="IPR047187">
    <property type="entry name" value="SF1_C_Upf1"/>
</dbReference>
<dbReference type="GO" id="GO:0031380">
    <property type="term" value="C:nuclear RNA-directed RNA polymerase complex"/>
    <property type="evidence" value="ECO:0007669"/>
    <property type="project" value="TreeGrafter"/>
</dbReference>
<evidence type="ECO:0008006" key="8">
    <source>
        <dbReference type="Google" id="ProtNLM"/>
    </source>
</evidence>
<sequence>MSTSRATGKDARSILQEHARKTYQNNLFAEPWRNLPEIPSTDEIKPALRNLAFGSNDLWDAYQRETVYDHNLPKNIINGPWPSKEEYVGAHYQMLREDAIASLRKSVADVHRNPSMHDDVETWIYTHVTFTGLQLSRTGVASRVEFSTERAGPKRIRWEQSKRLVQGTLVALTPAQDMFKNVCKIATVAARPLDGGLNQNPPQIDLFWGDTDDIVLDPVEKYVMVEARGGYFEASRHMLVAMQKLMTERFSLQKYLVNLDADVENPEYILENPYLDLTSLERPVTEEAMLSQASPSLFNVNVLEKFPTDIKSGMDMSQMMACENILTKSLALVQGPPGTGKTFVSVSALEVLIRNIGPNDPPVIITAQTNHALDQLLNHVMVFEPNIVRLGGQSDKSNKEILERTLYKLRTADGNGKIAGISAGLRGAGKEHDSLCDEVKAVLSPLLSNVTLTAEKLLKYGIITDGQSKSLHDDEWAEDDEEIEADIATWLSADQLMLIPRAPLVNLGLPLEDADIELEQLRDLEASGEAHEEKESDFGLNGIWVGFQRRFTGRHSAPVHGGDVKKLLKKCENMYEIPQARRGEVYRYFEKEIDAVIATSLRQLLQKYKRCVDDYSVTKSMCSINLIKGLGIKVIGCTTTGLSKYRGLLSALQPRTLLIEEAAETLEGKIIAGLFDSLEQLILVGDHQQLQASCTIRALEEAPHSLSVSMFERLVNNSMPYVMLNKQRRMITDVRRLLCIEPRPFYTSLHDHATVLDRVHNRPPIPGMGGLDTYFFHHTWGESLSADRSRSNLMEAEMVVGFFNYLKLNGVDPGKITILTFYNGQRKLIIKTLKQHVGLRDVVYFKVFTVDSYQGEENDVILLSLVRSNNSMGIGFLDNRNRLVVALSRARRGLYLFGNAVTLTGAEGDHNFLGRDELWLPLALDMKKQGRFNLDGGSDSRRGLYSSSQMGQTSKAHEPISSRSTSDHSSLHRQVQGRGFWNSSVPYSTNRYYRQNNEPAQNPNAKAWKEWNPEKDDEMRAEEIRQNAARIPKKDHLTMVIKETYRPVTIKNGIRTADPSGTRRITIPRSEVLDTYEAAQTSRPARAALNMTPNSSDHGSQQCLTQKFSKLELGGFKDDDQVQSGKYGPQPPPAATQREQSTCNAPPATATATGLSPSTSHSSSTLGLENPIDVSRLISHSLLDDPIVFSPSAYPPPSAIRYHTASPREVSSEISAFCLPSPVLAAQHAQALDQQSRRPPMFQAHQVFPCSRPNSQMRTSRYNSPQQLSLAPRSLIDESSDISSLVLSPALSASAGNYSMTRGFSCSAAGNAGQGLGGLLPIVGDNQNHARSTYDNSSRCDASEDASDLMVFAQNSPVCRQHVPSHESPFIENGMVNLTPLQKQANEAEDLIDFT</sequence>
<organism evidence="6 7">
    <name type="scientific">Diplocarpon coronariae</name>
    <dbReference type="NCBI Taxonomy" id="2795749"/>
    <lineage>
        <taxon>Eukaryota</taxon>
        <taxon>Fungi</taxon>
        <taxon>Dikarya</taxon>
        <taxon>Ascomycota</taxon>
        <taxon>Pezizomycotina</taxon>
        <taxon>Leotiomycetes</taxon>
        <taxon>Helotiales</taxon>
        <taxon>Drepanopezizaceae</taxon>
        <taxon>Diplocarpon</taxon>
    </lineage>
</organism>
<dbReference type="SUPFAM" id="SSF52540">
    <property type="entry name" value="P-loop containing nucleoside triphosphate hydrolases"/>
    <property type="match status" value="1"/>
</dbReference>
<reference evidence="6 7" key="1">
    <citation type="submission" date="2017-04" db="EMBL/GenBank/DDBJ databases">
        <title>Draft genome sequence of Marssonina coronaria NL1: causal agent of apple blotch.</title>
        <authorList>
            <person name="Cheng Q."/>
        </authorList>
    </citation>
    <scope>NUCLEOTIDE SEQUENCE [LARGE SCALE GENOMIC DNA]</scope>
    <source>
        <strain evidence="6 7">NL1</strain>
    </source>
</reference>
<keyword evidence="1" id="KW-0347">Helicase</keyword>
<dbReference type="GO" id="GO:0031048">
    <property type="term" value="P:regulatory ncRNA-mediated heterochromatin formation"/>
    <property type="evidence" value="ECO:0007669"/>
    <property type="project" value="TreeGrafter"/>
</dbReference>
<protein>
    <recommendedName>
        <fullName evidence="8">Helicase ATP-binding domain-containing protein</fullName>
    </recommendedName>
</protein>
<dbReference type="PANTHER" id="PTHR10887">
    <property type="entry name" value="DNA2/NAM7 HELICASE FAMILY"/>
    <property type="match status" value="1"/>
</dbReference>
<keyword evidence="1" id="KW-0378">Hydrolase</keyword>
<dbReference type="OrthoDB" id="409395at2759"/>
<feature type="compositionally biased region" description="Low complexity" evidence="2">
    <location>
        <begin position="1145"/>
        <end position="1167"/>
    </location>
</feature>
<dbReference type="Pfam" id="PF13086">
    <property type="entry name" value="AAA_11"/>
    <property type="match status" value="1"/>
</dbReference>
<comment type="caution">
    <text evidence="6">The sequence shown here is derived from an EMBL/GenBank/DDBJ whole genome shotgun (WGS) entry which is preliminary data.</text>
</comment>
<evidence type="ECO:0000259" key="3">
    <source>
        <dbReference type="Pfam" id="PF13086"/>
    </source>
</evidence>
<feature type="region of interest" description="Disordered" evidence="2">
    <location>
        <begin position="934"/>
        <end position="974"/>
    </location>
</feature>
<dbReference type="STRING" id="503106.A0A218YY00"/>
<dbReference type="InterPro" id="IPR057373">
    <property type="entry name" value="ZNFX1"/>
</dbReference>
<dbReference type="PANTHER" id="PTHR10887:SF341">
    <property type="entry name" value="NFX1-TYPE ZINC FINGER-CONTAINING PROTEIN 1"/>
    <property type="match status" value="1"/>
</dbReference>
<dbReference type="Pfam" id="PF13087">
    <property type="entry name" value="AAA_12"/>
    <property type="match status" value="1"/>
</dbReference>
<feature type="compositionally biased region" description="Basic and acidic residues" evidence="2">
    <location>
        <begin position="955"/>
        <end position="970"/>
    </location>
</feature>
<evidence type="ECO:0000256" key="1">
    <source>
        <dbReference type="ARBA" id="ARBA00022806"/>
    </source>
</evidence>
<evidence type="ECO:0000259" key="4">
    <source>
        <dbReference type="Pfam" id="PF13087"/>
    </source>
</evidence>
<feature type="compositionally biased region" description="Polar residues" evidence="2">
    <location>
        <begin position="945"/>
        <end position="954"/>
    </location>
</feature>
<dbReference type="EMBL" id="MZNU01000313">
    <property type="protein sequence ID" value="OWP00699.1"/>
    <property type="molecule type" value="Genomic_DNA"/>
</dbReference>
<dbReference type="Gene3D" id="3.40.50.300">
    <property type="entry name" value="P-loop containing nucleotide triphosphate hydrolases"/>
    <property type="match status" value="3"/>
</dbReference>
<keyword evidence="1" id="KW-0067">ATP-binding</keyword>
<feature type="region of interest" description="Disordered" evidence="2">
    <location>
        <begin position="1117"/>
        <end position="1167"/>
    </location>
</feature>
<dbReference type="InterPro" id="IPR027417">
    <property type="entry name" value="P-loop_NTPase"/>
</dbReference>
<feature type="domain" description="ZNFX1" evidence="5">
    <location>
        <begin position="121"/>
        <end position="228"/>
    </location>
</feature>
<gene>
    <name evidence="6" type="ORF">B2J93_1084</name>
</gene>
<evidence type="ECO:0000313" key="6">
    <source>
        <dbReference type="EMBL" id="OWP00699.1"/>
    </source>
</evidence>
<evidence type="ECO:0000313" key="7">
    <source>
        <dbReference type="Proteomes" id="UP000242519"/>
    </source>
</evidence>
<evidence type="ECO:0000256" key="2">
    <source>
        <dbReference type="SAM" id="MobiDB-lite"/>
    </source>
</evidence>
<dbReference type="GO" id="GO:0004386">
    <property type="term" value="F:helicase activity"/>
    <property type="evidence" value="ECO:0007669"/>
    <property type="project" value="InterPro"/>
</dbReference>
<evidence type="ECO:0000259" key="5">
    <source>
        <dbReference type="Pfam" id="PF25396"/>
    </source>
</evidence>
<name>A0A218YY00_9HELO</name>
<feature type="domain" description="DNA2/NAM7 helicase-like C-terminal" evidence="4">
    <location>
        <begin position="706"/>
        <end position="900"/>
    </location>
</feature>
<dbReference type="InterPro" id="IPR041677">
    <property type="entry name" value="DNA2/NAM7_AAA_11"/>
</dbReference>
<accession>A0A218YY00</accession>